<name>A0AAJ5WBC6_9SPHI</name>
<accession>A0AAJ5WBC6</accession>
<feature type="region of interest" description="Disordered" evidence="1">
    <location>
        <begin position="245"/>
        <end position="264"/>
    </location>
</feature>
<evidence type="ECO:0000256" key="1">
    <source>
        <dbReference type="SAM" id="MobiDB-lite"/>
    </source>
</evidence>
<dbReference type="Proteomes" id="UP001214530">
    <property type="component" value="Chromosome"/>
</dbReference>
<organism evidence="2 3">
    <name type="scientific">Candidatus Pedobacter colombiensis</name>
    <dbReference type="NCBI Taxonomy" id="3121371"/>
    <lineage>
        <taxon>Bacteria</taxon>
        <taxon>Pseudomonadati</taxon>
        <taxon>Bacteroidota</taxon>
        <taxon>Sphingobacteriia</taxon>
        <taxon>Sphingobacteriales</taxon>
        <taxon>Sphingobacteriaceae</taxon>
        <taxon>Pedobacter</taxon>
    </lineage>
</organism>
<gene>
    <name evidence="2" type="ORF">P0Y49_00565</name>
</gene>
<proteinExistence type="predicted"/>
<reference evidence="2" key="1">
    <citation type="submission" date="2023-03" db="EMBL/GenBank/DDBJ databases">
        <title>Andean soil-derived lignocellulolytic bacterial consortium as a source of novel taxa and putative plastic-active enzymes.</title>
        <authorList>
            <person name="Diaz-Garcia L."/>
            <person name="Chuvochina M."/>
            <person name="Feuerriegel G."/>
            <person name="Bunk B."/>
            <person name="Sproer C."/>
            <person name="Streit W.R."/>
            <person name="Rodriguez L.M."/>
            <person name="Overmann J."/>
            <person name="Jimenez D.J."/>
        </authorList>
    </citation>
    <scope>NUCLEOTIDE SEQUENCE</scope>
    <source>
        <strain evidence="2">MAG 3858</strain>
    </source>
</reference>
<evidence type="ECO:0000313" key="2">
    <source>
        <dbReference type="EMBL" id="WEK19647.1"/>
    </source>
</evidence>
<feature type="compositionally biased region" description="Polar residues" evidence="1">
    <location>
        <begin position="245"/>
        <end position="261"/>
    </location>
</feature>
<evidence type="ECO:0000313" key="3">
    <source>
        <dbReference type="Proteomes" id="UP001214530"/>
    </source>
</evidence>
<protein>
    <submittedName>
        <fullName evidence="2">Uncharacterized protein</fullName>
    </submittedName>
</protein>
<dbReference type="AlphaFoldDB" id="A0AAJ5WBC6"/>
<sequence length="394" mass="42057">MKKQLLFLLVFSFIFLSFVKVNPPGVNLSTSPILHFSNTSGLGDHIINDGDAGSTLINDLDLQIYPINNTGTMLTAAPLEYHDGTQSNWFGYPPIITYGTVSNYGWTIKSTGGTNFSLKSLNFLDWGYADGRQYTIECFNGGISRGSFVFNGNIGASYLALSQTSAVTALKLPPAFGNVDEVRISSKNGDSYITLNDIQVAPAVFSGYDFENITPNAQAFTHAGHQFTLTGDFVGQIVSSYGSASPPSNGYSDTGNGTRSGNVGGIKTANGETFRLVSLDIWPSANGGSNVLPYGAQVKVIGKKNGVQVAAGTFTSTTFNQTPIATGGAWHRLTISGVLATTDIDAFEIELQGTQNYMAIDQFDYSNFTTAPVTPAPAITSQRQHLRSPEQQPA</sequence>
<dbReference type="EMBL" id="CP119313">
    <property type="protein sequence ID" value="WEK19647.1"/>
    <property type="molecule type" value="Genomic_DNA"/>
</dbReference>